<protein>
    <submittedName>
        <fullName evidence="1">Glutathione-independent formaldehyde dehydrogenase</fullName>
    </submittedName>
</protein>
<evidence type="ECO:0000313" key="1">
    <source>
        <dbReference type="EMBL" id="KPC35759.1"/>
    </source>
</evidence>
<comment type="caution">
    <text evidence="1">The sequence shown here is derived from an EMBL/GenBank/DDBJ whole genome shotgun (WGS) entry which is preliminary data.</text>
</comment>
<dbReference type="EMBL" id="LGLN01000013">
    <property type="protein sequence ID" value="KPC35759.1"/>
    <property type="molecule type" value="Genomic_DNA"/>
</dbReference>
<accession>A0A0N0GHP5</accession>
<reference evidence="1 2" key="2">
    <citation type="submission" date="2015-10" db="EMBL/GenBank/DDBJ databases">
        <title>Comparative genomics and high-throughput reverse genetic screens identify a new phytobacterial MAMP and an Arabidopsis receptor required for immune elicitation.</title>
        <authorList>
            <person name="Mott G.A."/>
            <person name="Thakur S."/>
            <person name="Wang P.W."/>
            <person name="Desveaux D."/>
            <person name="Guttman D.S."/>
        </authorList>
    </citation>
    <scope>NUCLEOTIDE SEQUENCE [LARGE SCALE GENOMIC DNA]</scope>
    <source>
        <strain evidence="1 2">0788_9</strain>
    </source>
</reference>
<dbReference type="PATRIC" id="fig|81035.3.peg.4438"/>
<organism evidence="1 2">
    <name type="scientific">Pseudomonas syringae pv. cilantro</name>
    <dbReference type="NCBI Taxonomy" id="81035"/>
    <lineage>
        <taxon>Bacteria</taxon>
        <taxon>Pseudomonadati</taxon>
        <taxon>Pseudomonadota</taxon>
        <taxon>Gammaproteobacteria</taxon>
        <taxon>Pseudomonadales</taxon>
        <taxon>Pseudomonadaceae</taxon>
        <taxon>Pseudomonas</taxon>
        <taxon>Pseudomonas syringae</taxon>
    </lineage>
</organism>
<evidence type="ECO:0000313" key="2">
    <source>
        <dbReference type="Proteomes" id="UP000037891"/>
    </source>
</evidence>
<gene>
    <name evidence="1" type="ORF">ABJ99_4171</name>
</gene>
<dbReference type="Proteomes" id="UP000037891">
    <property type="component" value="Unassembled WGS sequence"/>
</dbReference>
<name>A0A0N0GHP5_PSESX</name>
<sequence>MLNSLMGVVRVAGKIGIPGPYVNEAPDDVNAAAKMGGLDDDEFDAGVPKKVCD</sequence>
<dbReference type="AlphaFoldDB" id="A0A0N0GHP5"/>
<proteinExistence type="predicted"/>
<reference evidence="1 2" key="1">
    <citation type="submission" date="2015-07" db="EMBL/GenBank/DDBJ databases">
        <authorList>
            <person name="Noorani M."/>
        </authorList>
    </citation>
    <scope>NUCLEOTIDE SEQUENCE [LARGE SCALE GENOMIC DNA]</scope>
    <source>
        <strain evidence="1 2">0788_9</strain>
    </source>
</reference>